<dbReference type="Gene3D" id="3.40.50.300">
    <property type="entry name" value="P-loop containing nucleotide triphosphate hydrolases"/>
    <property type="match status" value="1"/>
</dbReference>
<dbReference type="InterPro" id="IPR003439">
    <property type="entry name" value="ABC_transporter-like_ATP-bd"/>
</dbReference>
<dbReference type="RefSeq" id="WP_062408754.1">
    <property type="nucleotide sequence ID" value="NZ_BJCS01000001.1"/>
</dbReference>
<evidence type="ECO:0000256" key="2">
    <source>
        <dbReference type="ARBA" id="ARBA00022741"/>
    </source>
</evidence>
<dbReference type="STRING" id="162209.IJ22_21470"/>
<dbReference type="PROSITE" id="PS00211">
    <property type="entry name" value="ABC_TRANSPORTER_1"/>
    <property type="match status" value="1"/>
</dbReference>
<dbReference type="PANTHER" id="PTHR42788:SF21">
    <property type="entry name" value="ABC TRANSPORTER ATP-BINDING PROTEIN"/>
    <property type="match status" value="1"/>
</dbReference>
<dbReference type="PATRIC" id="fig|162209.4.peg.2281"/>
<dbReference type="InterPro" id="IPR003593">
    <property type="entry name" value="AAA+_ATPase"/>
</dbReference>
<dbReference type="Pfam" id="PF00005">
    <property type="entry name" value="ABC_tran"/>
    <property type="match status" value="1"/>
</dbReference>
<gene>
    <name evidence="4" type="ORF">IJ22_21470</name>
</gene>
<evidence type="ECO:0000256" key="1">
    <source>
        <dbReference type="ARBA" id="ARBA00022448"/>
    </source>
</evidence>
<dbReference type="PANTHER" id="PTHR42788">
    <property type="entry name" value="TAURINE IMPORT ATP-BINDING PROTEIN-RELATED"/>
    <property type="match status" value="1"/>
</dbReference>
<accession>A0A0U2U844</accession>
<dbReference type="OrthoDB" id="18967at2"/>
<evidence type="ECO:0000313" key="4">
    <source>
        <dbReference type="EMBL" id="ALS22521.1"/>
    </source>
</evidence>
<keyword evidence="5" id="KW-1185">Reference proteome</keyword>
<sequence>MISAVELNGVSQVYVNRKGTFTALKDIDLTIRPGEFVTLIGPSGCGKTTLLSLISGLLPPTSGTIRILGEEIRKPTAKVGYMLQQDYLFPWRTIDENASIGLELLGRLNEHTRSSVLALLDEMGLSDQVDRYPHQLSGGMRQRVALVRTLAPEPDILLLDEPFSALDYQTKLQLEDLVAQTLKARKKTAVLVTHDISEAIAMSDRIIVLRPNPGRVLAEVEVPEAIRRALPLKAREEHGFHELFHYLWGLFEQMDKRGGNKSGAE</sequence>
<dbReference type="InterPro" id="IPR017871">
    <property type="entry name" value="ABC_transporter-like_CS"/>
</dbReference>
<keyword evidence="1" id="KW-0813">Transport</keyword>
<evidence type="ECO:0000256" key="3">
    <source>
        <dbReference type="ARBA" id="ARBA00022840"/>
    </source>
</evidence>
<dbReference type="SUPFAM" id="SSF52540">
    <property type="entry name" value="P-loop containing nucleoside triphosphate hydrolases"/>
    <property type="match status" value="1"/>
</dbReference>
<keyword evidence="3 4" id="KW-0067">ATP-binding</keyword>
<dbReference type="Proteomes" id="UP000061660">
    <property type="component" value="Chromosome"/>
</dbReference>
<reference evidence="5" key="1">
    <citation type="submission" date="2015-12" db="EMBL/GenBank/DDBJ databases">
        <title>Complete genome sequences of two moderately thermophilic Paenibacillus species.</title>
        <authorList>
            <person name="Butler R.III."/>
            <person name="Wang J."/>
            <person name="Stark B.C."/>
            <person name="Pombert J.-F."/>
        </authorList>
    </citation>
    <scope>NUCLEOTIDE SEQUENCE [LARGE SCALE GENOMIC DNA]</scope>
    <source>
        <strain evidence="5">32O-Y</strain>
    </source>
</reference>
<reference evidence="4 5" key="2">
    <citation type="journal article" date="2016" name="Genome Announc.">
        <title>Complete Genome Sequences of Two Interactive Moderate Thermophiles, Paenibacillus napthalenovorans 32O-Y and Paenibacillus sp. 32O-W.</title>
        <authorList>
            <person name="Butler R.R.III."/>
            <person name="Wang J."/>
            <person name="Stark B.C."/>
            <person name="Pombert J.F."/>
        </authorList>
    </citation>
    <scope>NUCLEOTIDE SEQUENCE [LARGE SCALE GENOMIC DNA]</scope>
    <source>
        <strain evidence="4 5">32O-Y</strain>
    </source>
</reference>
<dbReference type="KEGG" id="pnp:IJ22_21470"/>
<dbReference type="GO" id="GO:0005524">
    <property type="term" value="F:ATP binding"/>
    <property type="evidence" value="ECO:0007669"/>
    <property type="project" value="UniProtKB-KW"/>
</dbReference>
<dbReference type="SMART" id="SM00382">
    <property type="entry name" value="AAA"/>
    <property type="match status" value="1"/>
</dbReference>
<dbReference type="GO" id="GO:0016887">
    <property type="term" value="F:ATP hydrolysis activity"/>
    <property type="evidence" value="ECO:0007669"/>
    <property type="project" value="InterPro"/>
</dbReference>
<protein>
    <submittedName>
        <fullName evidence="4">Spermidine/putrescine ABC transporter ATP-binding protein</fullName>
    </submittedName>
</protein>
<proteinExistence type="predicted"/>
<dbReference type="EMBL" id="CP013652">
    <property type="protein sequence ID" value="ALS22521.1"/>
    <property type="molecule type" value="Genomic_DNA"/>
</dbReference>
<keyword evidence="2" id="KW-0547">Nucleotide-binding</keyword>
<organism evidence="4 5">
    <name type="scientific">Paenibacillus naphthalenovorans</name>
    <dbReference type="NCBI Taxonomy" id="162209"/>
    <lineage>
        <taxon>Bacteria</taxon>
        <taxon>Bacillati</taxon>
        <taxon>Bacillota</taxon>
        <taxon>Bacilli</taxon>
        <taxon>Bacillales</taxon>
        <taxon>Paenibacillaceae</taxon>
        <taxon>Paenibacillus</taxon>
    </lineage>
</organism>
<dbReference type="InterPro" id="IPR027417">
    <property type="entry name" value="P-loop_NTPase"/>
</dbReference>
<dbReference type="InterPro" id="IPR050166">
    <property type="entry name" value="ABC_transporter_ATP-bind"/>
</dbReference>
<name>A0A0U2U844_9BACL</name>
<evidence type="ECO:0000313" key="5">
    <source>
        <dbReference type="Proteomes" id="UP000061660"/>
    </source>
</evidence>
<dbReference type="PROSITE" id="PS50893">
    <property type="entry name" value="ABC_TRANSPORTER_2"/>
    <property type="match status" value="1"/>
</dbReference>
<dbReference type="AlphaFoldDB" id="A0A0U2U844"/>
<dbReference type="CDD" id="cd03293">
    <property type="entry name" value="ABC_NrtD_SsuB_transporters"/>
    <property type="match status" value="1"/>
</dbReference>